<protein>
    <submittedName>
        <fullName evidence="3">DNA-directed RNA polymerase subunit beta</fullName>
    </submittedName>
</protein>
<dbReference type="RefSeq" id="WP_259867465.1">
    <property type="nucleotide sequence ID" value="NZ_JAMQJZ010000003.1"/>
</dbReference>
<keyword evidence="2" id="KW-0472">Membrane</keyword>
<keyword evidence="2" id="KW-1133">Transmembrane helix</keyword>
<organism evidence="3 4">
    <name type="scientific">Aquibacillus koreensis</name>
    <dbReference type="NCBI Taxonomy" id="279446"/>
    <lineage>
        <taxon>Bacteria</taxon>
        <taxon>Bacillati</taxon>
        <taxon>Bacillota</taxon>
        <taxon>Bacilli</taxon>
        <taxon>Bacillales</taxon>
        <taxon>Bacillaceae</taxon>
        <taxon>Aquibacillus</taxon>
    </lineage>
</organism>
<feature type="transmembrane region" description="Helical" evidence="2">
    <location>
        <begin position="64"/>
        <end position="90"/>
    </location>
</feature>
<evidence type="ECO:0000313" key="4">
    <source>
        <dbReference type="Proteomes" id="UP001145072"/>
    </source>
</evidence>
<reference evidence="3" key="1">
    <citation type="submission" date="2022-06" db="EMBL/GenBank/DDBJ databases">
        <title>Aquibacillus sp. a new bacterium isolated from soil saline samples.</title>
        <authorList>
            <person name="Galisteo C."/>
            <person name="De La Haba R."/>
            <person name="Sanchez-Porro C."/>
            <person name="Ventosa A."/>
        </authorList>
    </citation>
    <scope>NUCLEOTIDE SEQUENCE</scope>
    <source>
        <strain evidence="3">JCM 12387</strain>
    </source>
</reference>
<keyword evidence="3" id="KW-0240">DNA-directed RNA polymerase</keyword>
<dbReference type="Pfam" id="PF11772">
    <property type="entry name" value="EpuA"/>
    <property type="match status" value="1"/>
</dbReference>
<keyword evidence="2" id="KW-0812">Transmembrane</keyword>
<name>A0A9X4AH49_9BACI</name>
<evidence type="ECO:0000313" key="3">
    <source>
        <dbReference type="EMBL" id="MDC3419752.1"/>
    </source>
</evidence>
<evidence type="ECO:0000256" key="2">
    <source>
        <dbReference type="SAM" id="Phobius"/>
    </source>
</evidence>
<dbReference type="EMBL" id="JAMQJZ010000003">
    <property type="protein sequence ID" value="MDC3419752.1"/>
    <property type="molecule type" value="Genomic_DNA"/>
</dbReference>
<feature type="region of interest" description="Disordered" evidence="1">
    <location>
        <begin position="1"/>
        <end position="52"/>
    </location>
</feature>
<feature type="compositionally biased region" description="Basic and acidic residues" evidence="1">
    <location>
        <begin position="1"/>
        <end position="41"/>
    </location>
</feature>
<dbReference type="InterPro" id="IPR024596">
    <property type="entry name" value="RNApol_su_b/EpuA"/>
</dbReference>
<comment type="caution">
    <text evidence="3">The sequence shown here is derived from an EMBL/GenBank/DDBJ whole genome shotgun (WGS) entry which is preliminary data.</text>
</comment>
<dbReference type="AlphaFoldDB" id="A0A9X4AH49"/>
<keyword evidence="4" id="KW-1185">Reference proteome</keyword>
<gene>
    <name evidence="3" type="ORF">NC661_05150</name>
</gene>
<sequence>MASSEAKEVTQPVKRSDQRQLQKDEMKIDRKIKKQDHNDRKSQKRKQRAEKKLNRMPVRRVFPIWLRVIVVLVLALVGLFGGMMVGYGVIGDGNPIEALDLDTWRHIIDIVIAE</sequence>
<dbReference type="GO" id="GO:0000428">
    <property type="term" value="C:DNA-directed RNA polymerase complex"/>
    <property type="evidence" value="ECO:0007669"/>
    <property type="project" value="UniProtKB-KW"/>
</dbReference>
<accession>A0A9X4AH49</accession>
<dbReference type="Proteomes" id="UP001145072">
    <property type="component" value="Unassembled WGS sequence"/>
</dbReference>
<proteinExistence type="predicted"/>
<evidence type="ECO:0000256" key="1">
    <source>
        <dbReference type="SAM" id="MobiDB-lite"/>
    </source>
</evidence>
<keyword evidence="3" id="KW-0804">Transcription</keyword>